<keyword evidence="2" id="KW-1185">Reference proteome</keyword>
<dbReference type="Proteomes" id="UP000271098">
    <property type="component" value="Unassembled WGS sequence"/>
</dbReference>
<dbReference type="WBParaSite" id="GPUH_0000234601-mRNA-1">
    <property type="protein sequence ID" value="GPUH_0000234601-mRNA-1"/>
    <property type="gene ID" value="GPUH_0000234601"/>
</dbReference>
<proteinExistence type="predicted"/>
<accession>A0A183D0V0</accession>
<protein>
    <submittedName>
        <fullName evidence="3">Secreted protein</fullName>
    </submittedName>
</protein>
<reference evidence="1 2" key="2">
    <citation type="submission" date="2018-11" db="EMBL/GenBank/DDBJ databases">
        <authorList>
            <consortium name="Pathogen Informatics"/>
        </authorList>
    </citation>
    <scope>NUCLEOTIDE SEQUENCE [LARGE SCALE GENOMIC DNA]</scope>
</reference>
<evidence type="ECO:0000313" key="3">
    <source>
        <dbReference type="WBParaSite" id="GPUH_0000234601-mRNA-1"/>
    </source>
</evidence>
<name>A0A183D0V0_9BILA</name>
<dbReference type="AlphaFoldDB" id="A0A183D0V0"/>
<sequence length="86" mass="9589">MGSVADFSGKFLVLTLVSTPTGCRLPTSSYQPDAVYHQHQHTDQTPSTNISTPFANIRPYLPSSFFLIVTCYRINVLMLPLIDKNN</sequence>
<evidence type="ECO:0000313" key="2">
    <source>
        <dbReference type="Proteomes" id="UP000271098"/>
    </source>
</evidence>
<gene>
    <name evidence="1" type="ORF">GPUH_LOCUS2342</name>
</gene>
<organism evidence="3">
    <name type="scientific">Gongylonema pulchrum</name>
    <dbReference type="NCBI Taxonomy" id="637853"/>
    <lineage>
        <taxon>Eukaryota</taxon>
        <taxon>Metazoa</taxon>
        <taxon>Ecdysozoa</taxon>
        <taxon>Nematoda</taxon>
        <taxon>Chromadorea</taxon>
        <taxon>Rhabditida</taxon>
        <taxon>Spirurina</taxon>
        <taxon>Spiruromorpha</taxon>
        <taxon>Spiruroidea</taxon>
        <taxon>Gongylonematidae</taxon>
        <taxon>Gongylonema</taxon>
    </lineage>
</organism>
<evidence type="ECO:0000313" key="1">
    <source>
        <dbReference type="EMBL" id="VDK33578.1"/>
    </source>
</evidence>
<dbReference type="EMBL" id="UYRT01003451">
    <property type="protein sequence ID" value="VDK33578.1"/>
    <property type="molecule type" value="Genomic_DNA"/>
</dbReference>
<reference evidence="3" key="1">
    <citation type="submission" date="2016-06" db="UniProtKB">
        <authorList>
            <consortium name="WormBaseParasite"/>
        </authorList>
    </citation>
    <scope>IDENTIFICATION</scope>
</reference>